<keyword evidence="1" id="KW-0285">Flavoprotein</keyword>
<keyword evidence="2" id="KW-0288">FMN</keyword>
<dbReference type="InterPro" id="IPR029039">
    <property type="entry name" value="Flavoprotein-like_sf"/>
</dbReference>
<evidence type="ECO:0000313" key="5">
    <source>
        <dbReference type="Proteomes" id="UP001320603"/>
    </source>
</evidence>
<sequence>MKIVVITGSPRKNGNSFAMTDAFIKEAEQKGHTVSRFDAAFLKIGGCHACMTCYKTGKACSFDDDFNLIAPAILEADAVVFSMPVYWYSIPAQIKGVIDRLFSLVVGGKDIAGKKCALITCCEEDDMTVMDGVRIPIRRSAALLKWDIAGEVAVPGVLNVGDIDKTDGCRQAAELADKL</sequence>
<dbReference type="Proteomes" id="UP001320603">
    <property type="component" value="Chromosome"/>
</dbReference>
<proteinExistence type="predicted"/>
<evidence type="ECO:0000256" key="2">
    <source>
        <dbReference type="ARBA" id="ARBA00022643"/>
    </source>
</evidence>
<protein>
    <submittedName>
        <fullName evidence="4">Flavodoxin family protein</fullName>
    </submittedName>
</protein>
<dbReference type="RefSeq" id="WP_251966769.1">
    <property type="nucleotide sequence ID" value="NZ_CP146284.1"/>
</dbReference>
<reference evidence="4 5" key="1">
    <citation type="submission" date="2024-02" db="EMBL/GenBank/DDBJ databases">
        <title>Whole genome sequencing of Parabacteroides sp. AD58.</title>
        <authorList>
            <person name="Chaplin A.V."/>
            <person name="Pikina A.P."/>
            <person name="Sokolova S.R."/>
            <person name="Korostin D.O."/>
            <person name="Efimov B.A."/>
        </authorList>
    </citation>
    <scope>NUCLEOTIDE SEQUENCE [LARGE SCALE GENOMIC DNA]</scope>
    <source>
        <strain evidence="4 5">AD58</strain>
    </source>
</reference>
<keyword evidence="5" id="KW-1185">Reference proteome</keyword>
<dbReference type="SUPFAM" id="SSF52218">
    <property type="entry name" value="Flavoproteins"/>
    <property type="match status" value="1"/>
</dbReference>
<dbReference type="PANTHER" id="PTHR43278">
    <property type="entry name" value="NAD(P)H-DEPENDENT FMN-CONTAINING OXIDOREDUCTASE YWQN-RELATED"/>
    <property type="match status" value="1"/>
</dbReference>
<gene>
    <name evidence="4" type="ORF">NEE14_004690</name>
</gene>
<evidence type="ECO:0000313" key="4">
    <source>
        <dbReference type="EMBL" id="WWV67287.1"/>
    </source>
</evidence>
<name>A0ABZ2IRS9_9BACT</name>
<dbReference type="EMBL" id="CP146284">
    <property type="protein sequence ID" value="WWV67287.1"/>
    <property type="molecule type" value="Genomic_DNA"/>
</dbReference>
<dbReference type="InterPro" id="IPR005025">
    <property type="entry name" value="FMN_Rdtase-like_dom"/>
</dbReference>
<evidence type="ECO:0000259" key="3">
    <source>
        <dbReference type="Pfam" id="PF03358"/>
    </source>
</evidence>
<organism evidence="4 5">
    <name type="scientific">Parabacteroides absconsus</name>
    <dbReference type="NCBI Taxonomy" id="2951805"/>
    <lineage>
        <taxon>Bacteria</taxon>
        <taxon>Pseudomonadati</taxon>
        <taxon>Bacteroidota</taxon>
        <taxon>Bacteroidia</taxon>
        <taxon>Bacteroidales</taxon>
        <taxon>Tannerellaceae</taxon>
        <taxon>Parabacteroides</taxon>
    </lineage>
</organism>
<accession>A0ABZ2IRS9</accession>
<evidence type="ECO:0000256" key="1">
    <source>
        <dbReference type="ARBA" id="ARBA00022630"/>
    </source>
</evidence>
<feature type="domain" description="NADPH-dependent FMN reductase-like" evidence="3">
    <location>
        <begin position="1"/>
        <end position="121"/>
    </location>
</feature>
<dbReference type="Gene3D" id="3.40.50.360">
    <property type="match status" value="1"/>
</dbReference>
<dbReference type="Pfam" id="PF03358">
    <property type="entry name" value="FMN_red"/>
    <property type="match status" value="1"/>
</dbReference>
<dbReference type="PANTHER" id="PTHR43278:SF4">
    <property type="entry name" value="NAD(P)H-DEPENDENT FMN-CONTAINING OXIDOREDUCTASE YWQN-RELATED"/>
    <property type="match status" value="1"/>
</dbReference>
<dbReference type="InterPro" id="IPR051796">
    <property type="entry name" value="ISF_SsuE-like"/>
</dbReference>